<keyword evidence="5" id="KW-0472">Membrane</keyword>
<dbReference type="PANTHER" id="PTHR12385">
    <property type="entry name" value="CHOLINE TRANSPORTER-LIKE (SLC FAMILY 44)"/>
    <property type="match status" value="1"/>
</dbReference>
<dbReference type="GO" id="GO:0022857">
    <property type="term" value="F:transmembrane transporter activity"/>
    <property type="evidence" value="ECO:0007669"/>
    <property type="project" value="UniProtKB-UniRule"/>
</dbReference>
<dbReference type="EnsemblMetazoa" id="tetur15g02440.1">
    <property type="protein sequence ID" value="tetur15g02440.1"/>
    <property type="gene ID" value="tetur15g02440"/>
</dbReference>
<evidence type="ECO:0000256" key="1">
    <source>
        <dbReference type="ARBA" id="ARBA00004141"/>
    </source>
</evidence>
<name>T1KMQ2_TETUR</name>
<organism evidence="8 9">
    <name type="scientific">Tetranychus urticae</name>
    <name type="common">Two-spotted spider mite</name>
    <dbReference type="NCBI Taxonomy" id="32264"/>
    <lineage>
        <taxon>Eukaryota</taxon>
        <taxon>Metazoa</taxon>
        <taxon>Ecdysozoa</taxon>
        <taxon>Arthropoda</taxon>
        <taxon>Chelicerata</taxon>
        <taxon>Arachnida</taxon>
        <taxon>Acari</taxon>
        <taxon>Acariformes</taxon>
        <taxon>Trombidiformes</taxon>
        <taxon>Prostigmata</taxon>
        <taxon>Eleutherengona</taxon>
        <taxon>Raphignathae</taxon>
        <taxon>Tetranychoidea</taxon>
        <taxon>Tetranychidae</taxon>
        <taxon>Tetranychus</taxon>
    </lineage>
</organism>
<evidence type="ECO:0000313" key="8">
    <source>
        <dbReference type="EnsemblMetazoa" id="tetur15g02440.1"/>
    </source>
</evidence>
<evidence type="ECO:0000256" key="7">
    <source>
        <dbReference type="RuleBase" id="RU368066"/>
    </source>
</evidence>
<reference evidence="9" key="1">
    <citation type="submission" date="2011-08" db="EMBL/GenBank/DDBJ databases">
        <authorList>
            <person name="Rombauts S."/>
        </authorList>
    </citation>
    <scope>NUCLEOTIDE SEQUENCE</scope>
    <source>
        <strain evidence="9">London</strain>
    </source>
</reference>
<sequence length="208" mass="24420">MRFDDILRIDFSHSLRSFKYNTVENSGPVWKHILMKDFRTLTPSPSWYNVKFILAGAFAAYYWAFNKSDEIPSFPVATSTHRAFRYHAWSIAFESLILQGKVRKSQTEITSIPEHLIRNSINLPLLAIFRVIRFDIETVYEKCKMYTDNAFAKAIMWTCRCCFWMLEKFMRFLNTNAYIMIAVHGQSFLPAAKEAFFLLLRNVVRVAV</sequence>
<dbReference type="GO" id="GO:0005886">
    <property type="term" value="C:plasma membrane"/>
    <property type="evidence" value="ECO:0007669"/>
    <property type="project" value="UniProtKB-SubCell"/>
</dbReference>
<dbReference type="EMBL" id="CAEY01000248">
    <property type="status" value="NOT_ANNOTATED_CDS"/>
    <property type="molecule type" value="Genomic_DNA"/>
</dbReference>
<dbReference type="Proteomes" id="UP000015104">
    <property type="component" value="Unassembled WGS sequence"/>
</dbReference>
<proteinExistence type="inferred from homology"/>
<dbReference type="PANTHER" id="PTHR12385:SF14">
    <property type="entry name" value="CHOLINE TRANSPORTER-LIKE 2"/>
    <property type="match status" value="1"/>
</dbReference>
<evidence type="ECO:0000256" key="3">
    <source>
        <dbReference type="ARBA" id="ARBA00022692"/>
    </source>
</evidence>
<comment type="function">
    <text evidence="7">Choline transporter.</text>
</comment>
<keyword evidence="3" id="KW-0812">Transmembrane</keyword>
<dbReference type="InterPro" id="IPR007603">
    <property type="entry name" value="Choline_transptr-like"/>
</dbReference>
<protein>
    <recommendedName>
        <fullName evidence="7">Choline transporter-like protein</fullName>
    </recommendedName>
</protein>
<comment type="similarity">
    <text evidence="2 7">Belongs to the CTL (choline transporter-like) family.</text>
</comment>
<comment type="subcellular location">
    <subcellularLocation>
        <location evidence="7">Cell membrane</location>
        <topology evidence="7">Multi-pass membrane protein</topology>
    </subcellularLocation>
    <subcellularLocation>
        <location evidence="1">Membrane</location>
        <topology evidence="1">Multi-pass membrane protein</topology>
    </subcellularLocation>
</comment>
<dbReference type="AlphaFoldDB" id="T1KMQ2"/>
<dbReference type="HOGENOM" id="CLU_1322422_0_0_1"/>
<evidence type="ECO:0000256" key="6">
    <source>
        <dbReference type="ARBA" id="ARBA00023180"/>
    </source>
</evidence>
<reference evidence="8" key="2">
    <citation type="submission" date="2015-06" db="UniProtKB">
        <authorList>
            <consortium name="EnsemblMetazoa"/>
        </authorList>
    </citation>
    <scope>IDENTIFICATION</scope>
</reference>
<accession>T1KMQ2</accession>
<keyword evidence="6" id="KW-0325">Glycoprotein</keyword>
<evidence type="ECO:0000256" key="2">
    <source>
        <dbReference type="ARBA" id="ARBA00007168"/>
    </source>
</evidence>
<keyword evidence="4" id="KW-1133">Transmembrane helix</keyword>
<evidence type="ECO:0000256" key="4">
    <source>
        <dbReference type="ARBA" id="ARBA00022989"/>
    </source>
</evidence>
<dbReference type="Pfam" id="PF04515">
    <property type="entry name" value="Choline_transpo"/>
    <property type="match status" value="1"/>
</dbReference>
<keyword evidence="9" id="KW-1185">Reference proteome</keyword>
<evidence type="ECO:0000313" key="9">
    <source>
        <dbReference type="Proteomes" id="UP000015104"/>
    </source>
</evidence>
<evidence type="ECO:0000256" key="5">
    <source>
        <dbReference type="ARBA" id="ARBA00023136"/>
    </source>
</evidence>
<dbReference type="eggNOG" id="KOG1362">
    <property type="taxonomic scope" value="Eukaryota"/>
</dbReference>